<feature type="transmembrane region" description="Helical" evidence="5">
    <location>
        <begin position="222"/>
        <end position="243"/>
    </location>
</feature>
<feature type="domain" description="Major facilitator superfamily (MFS) profile" evidence="6">
    <location>
        <begin position="68"/>
        <end position="571"/>
    </location>
</feature>
<feature type="transmembrane region" description="Helical" evidence="5">
    <location>
        <begin position="384"/>
        <end position="406"/>
    </location>
</feature>
<feature type="transmembrane region" description="Helical" evidence="5">
    <location>
        <begin position="427"/>
        <end position="446"/>
    </location>
</feature>
<evidence type="ECO:0000256" key="2">
    <source>
        <dbReference type="ARBA" id="ARBA00022692"/>
    </source>
</evidence>
<dbReference type="PANTHER" id="PTHR23502">
    <property type="entry name" value="MAJOR FACILITATOR SUPERFAMILY"/>
    <property type="match status" value="1"/>
</dbReference>
<name>A0ABR0JK93_9EURO</name>
<dbReference type="EMBL" id="JAVRRF010000004">
    <property type="protein sequence ID" value="KAK5066214.1"/>
    <property type="molecule type" value="Genomic_DNA"/>
</dbReference>
<feature type="transmembrane region" description="Helical" evidence="5">
    <location>
        <begin position="458"/>
        <end position="478"/>
    </location>
</feature>
<dbReference type="InterPro" id="IPR011701">
    <property type="entry name" value="MFS"/>
</dbReference>
<keyword evidence="8" id="KW-1185">Reference proteome</keyword>
<evidence type="ECO:0000256" key="3">
    <source>
        <dbReference type="ARBA" id="ARBA00022989"/>
    </source>
</evidence>
<feature type="transmembrane region" description="Helical" evidence="5">
    <location>
        <begin position="199"/>
        <end position="216"/>
    </location>
</feature>
<keyword evidence="2 5" id="KW-0812">Transmembrane</keyword>
<proteinExistence type="predicted"/>
<keyword evidence="3 5" id="KW-1133">Transmembrane helix</keyword>
<dbReference type="Proteomes" id="UP001345691">
    <property type="component" value="Unassembled WGS sequence"/>
</dbReference>
<evidence type="ECO:0000313" key="8">
    <source>
        <dbReference type="Proteomes" id="UP001345691"/>
    </source>
</evidence>
<feature type="transmembrane region" description="Helical" evidence="5">
    <location>
        <begin position="521"/>
        <end position="542"/>
    </location>
</feature>
<sequence length="571" mass="62826">MGLGVQEDKKLDHVPGTVLLNDEAAHSEAITEGLKHGTGSNAHIVLSPQPSEDPNDPLNWPLWKKEVITAILCLGAMLNAGTNGPLLNASYFEIAEQINTPLTKTVLVSGYNLLAAGCSGPFVCAFSRKFGKRPVFLVSTLFAIVGTAIGEAQVSYKYLLAARIVQGFSTSAFESLIVATVGDMYFVHQRGLRISLINFILNAASSLASIICGLVYQNLGFLWLFHLFQIFVVLQFVLMFLFCPETTYIRDVRYETDLTRNRDEKLTELATIEHSHKEHVAEPGAVADETIIPKKKTFVQELAVWTGVYSRDSIFKYLLGPFLTLLNPAACYAVIASGLLNSWYVWYNCGGLANANSHIRYVGSAIILSGVFSGKPWSYNAAQIGYLGAGPFIGGLIGSLITGFFGDYVIKYITKKNKGTYEPEFRLVFMLPACIGCGIGMFLFGYTMSKGSPSALCAFFQGVMMVGVLIGIFSSLTYGLDSFRNQSNEIFVMNMLFKNFMFYGLSNFANDWVATGGPTQIMYVFGGTSIFLCLLAIPVYIYGKRMRSWWARNDLFKTLKMETHGPVGEMG</sequence>
<feature type="transmembrane region" description="Helical" evidence="5">
    <location>
        <begin position="168"/>
        <end position="187"/>
    </location>
</feature>
<accession>A0ABR0JK93</accession>
<dbReference type="InterPro" id="IPR020846">
    <property type="entry name" value="MFS_dom"/>
</dbReference>
<dbReference type="Gene3D" id="1.20.1250.20">
    <property type="entry name" value="MFS general substrate transporter like domains"/>
    <property type="match status" value="1"/>
</dbReference>
<comment type="subcellular location">
    <subcellularLocation>
        <location evidence="1">Membrane</location>
        <topology evidence="1">Multi-pass membrane protein</topology>
    </subcellularLocation>
</comment>
<protein>
    <recommendedName>
        <fullName evidence="6">Major facilitator superfamily (MFS) profile domain-containing protein</fullName>
    </recommendedName>
</protein>
<comment type="caution">
    <text evidence="7">The sequence shown here is derived from an EMBL/GenBank/DDBJ whole genome shotgun (WGS) entry which is preliminary data.</text>
</comment>
<evidence type="ECO:0000256" key="1">
    <source>
        <dbReference type="ARBA" id="ARBA00004141"/>
    </source>
</evidence>
<evidence type="ECO:0000256" key="5">
    <source>
        <dbReference type="SAM" id="Phobius"/>
    </source>
</evidence>
<gene>
    <name evidence="7" type="ORF">LTR69_002732</name>
</gene>
<evidence type="ECO:0000313" key="7">
    <source>
        <dbReference type="EMBL" id="KAK5066214.1"/>
    </source>
</evidence>
<evidence type="ECO:0000259" key="6">
    <source>
        <dbReference type="PROSITE" id="PS50850"/>
    </source>
</evidence>
<evidence type="ECO:0000256" key="4">
    <source>
        <dbReference type="ARBA" id="ARBA00023136"/>
    </source>
</evidence>
<dbReference type="PANTHER" id="PTHR23502:SF29">
    <property type="entry name" value="TRANSPORTER, PUTATIVE (AFU_ORTHOLOGUE AFUA_6G06680)-RELATED"/>
    <property type="match status" value="1"/>
</dbReference>
<reference evidence="7 8" key="1">
    <citation type="submission" date="2023-08" db="EMBL/GenBank/DDBJ databases">
        <title>Black Yeasts Isolated from many extreme environments.</title>
        <authorList>
            <person name="Coleine C."/>
            <person name="Stajich J.E."/>
            <person name="Selbmann L."/>
        </authorList>
    </citation>
    <scope>NUCLEOTIDE SEQUENCE [LARGE SCALE GENOMIC DNA]</scope>
    <source>
        <strain evidence="7 8">CCFEE 6328</strain>
    </source>
</reference>
<dbReference type="InterPro" id="IPR036259">
    <property type="entry name" value="MFS_trans_sf"/>
</dbReference>
<dbReference type="Pfam" id="PF07690">
    <property type="entry name" value="MFS_1"/>
    <property type="match status" value="1"/>
</dbReference>
<dbReference type="PROSITE" id="PS50850">
    <property type="entry name" value="MFS"/>
    <property type="match status" value="1"/>
</dbReference>
<organism evidence="7 8">
    <name type="scientific">Exophiala sideris</name>
    <dbReference type="NCBI Taxonomy" id="1016849"/>
    <lineage>
        <taxon>Eukaryota</taxon>
        <taxon>Fungi</taxon>
        <taxon>Dikarya</taxon>
        <taxon>Ascomycota</taxon>
        <taxon>Pezizomycotina</taxon>
        <taxon>Eurotiomycetes</taxon>
        <taxon>Chaetothyriomycetidae</taxon>
        <taxon>Chaetothyriales</taxon>
        <taxon>Herpotrichiellaceae</taxon>
        <taxon>Exophiala</taxon>
    </lineage>
</organism>
<feature type="transmembrane region" description="Helical" evidence="5">
    <location>
        <begin position="490"/>
        <end position="509"/>
    </location>
</feature>
<dbReference type="SUPFAM" id="SSF103473">
    <property type="entry name" value="MFS general substrate transporter"/>
    <property type="match status" value="1"/>
</dbReference>
<feature type="transmembrane region" description="Helical" evidence="5">
    <location>
        <begin position="135"/>
        <end position="156"/>
    </location>
</feature>
<feature type="transmembrane region" description="Helical" evidence="5">
    <location>
        <begin position="317"/>
        <end position="340"/>
    </location>
</feature>
<keyword evidence="4 5" id="KW-0472">Membrane</keyword>